<dbReference type="PANTHER" id="PTHR47505">
    <property type="entry name" value="DNA UTILIZATION PROTEIN YHGH"/>
    <property type="match status" value="1"/>
</dbReference>
<comment type="caution">
    <text evidence="4">The sequence shown here is derived from an EMBL/GenBank/DDBJ whole genome shotgun (WGS) entry which is preliminary data.</text>
</comment>
<feature type="domain" description="Phosphoribosyltransferase" evidence="2">
    <location>
        <begin position="165"/>
        <end position="256"/>
    </location>
</feature>
<proteinExistence type="inferred from homology"/>
<reference evidence="4 5" key="1">
    <citation type="submission" date="2019-04" db="EMBL/GenBank/DDBJ databases">
        <title>Rhizobium terrae sp. nov., isolated from a paddy soil.</title>
        <authorList>
            <person name="Lin S.-Y."/>
            <person name="Hameed A."/>
            <person name="Huang H.-I."/>
            <person name="Young C.-C."/>
        </authorList>
    </citation>
    <scope>NUCLEOTIDE SEQUENCE [LARGE SCALE GENOMIC DNA]</scope>
    <source>
        <strain evidence="4 5">CC-HIH110</strain>
    </source>
</reference>
<evidence type="ECO:0000259" key="3">
    <source>
        <dbReference type="Pfam" id="PF18912"/>
    </source>
</evidence>
<gene>
    <name evidence="4" type="ORF">E6C51_09610</name>
</gene>
<dbReference type="PANTHER" id="PTHR47505:SF1">
    <property type="entry name" value="DNA UTILIZATION PROTEIN YHGH"/>
    <property type="match status" value="1"/>
</dbReference>
<accession>A0A4S3ZXN8</accession>
<dbReference type="InterPro" id="IPR000836">
    <property type="entry name" value="PRTase_dom"/>
</dbReference>
<dbReference type="Gene3D" id="3.40.50.2020">
    <property type="match status" value="1"/>
</dbReference>
<dbReference type="AlphaFoldDB" id="A0A4S3ZXN8"/>
<evidence type="ECO:0000313" key="5">
    <source>
        <dbReference type="Proteomes" id="UP000310754"/>
    </source>
</evidence>
<sequence>MIEWRNPAQWRGLFQGGWHHARKFAHGVRDIVYPPGCATCGLPIGQGGALCSGCWRSVRFIERPFCEVLGLPFNYDPGAGMISAQAIADPPPFDRLRAVAAHDGAVRDLVHRLKYGDRTDLAPMMAGWMLRAGREALAEADAIVPVPLHRWRLFSRQYNQSAELARALARLSGKPMVSGALVRVKRTQKQVGLSAKGRADNVRGAFRVLERRRAEVMGRRLVLIDDVYTTGATVKAATRALKRAGATEVTVLTFAMAIAGTIST</sequence>
<keyword evidence="5" id="KW-1185">Reference proteome</keyword>
<evidence type="ECO:0000259" key="2">
    <source>
        <dbReference type="Pfam" id="PF00156"/>
    </source>
</evidence>
<dbReference type="Pfam" id="PF00156">
    <property type="entry name" value="Pribosyltran"/>
    <property type="match status" value="1"/>
</dbReference>
<name>A0A4S3ZXN8_9HYPH</name>
<evidence type="ECO:0000256" key="1">
    <source>
        <dbReference type="ARBA" id="ARBA00008007"/>
    </source>
</evidence>
<dbReference type="InterPro" id="IPR051910">
    <property type="entry name" value="ComF/GntX_DNA_util-trans"/>
</dbReference>
<feature type="domain" description="Double zinc ribbon" evidence="3">
    <location>
        <begin position="30"/>
        <end position="76"/>
    </location>
</feature>
<dbReference type="InterPro" id="IPR044005">
    <property type="entry name" value="DZR_2"/>
</dbReference>
<dbReference type="InterPro" id="IPR029057">
    <property type="entry name" value="PRTase-like"/>
</dbReference>
<evidence type="ECO:0000313" key="4">
    <source>
        <dbReference type="EMBL" id="THF50361.1"/>
    </source>
</evidence>
<dbReference type="EMBL" id="SSOA01000004">
    <property type="protein sequence ID" value="THF50361.1"/>
    <property type="molecule type" value="Genomic_DNA"/>
</dbReference>
<protein>
    <submittedName>
        <fullName evidence="4">ComF family protein</fullName>
    </submittedName>
</protein>
<dbReference type="Proteomes" id="UP000310754">
    <property type="component" value="Unassembled WGS sequence"/>
</dbReference>
<organism evidence="4 5">
    <name type="scientific">Allorhizobium terrae</name>
    <dbReference type="NCBI Taxonomy" id="1848972"/>
    <lineage>
        <taxon>Bacteria</taxon>
        <taxon>Pseudomonadati</taxon>
        <taxon>Pseudomonadota</taxon>
        <taxon>Alphaproteobacteria</taxon>
        <taxon>Hyphomicrobiales</taxon>
        <taxon>Rhizobiaceae</taxon>
        <taxon>Rhizobium/Agrobacterium group</taxon>
        <taxon>Allorhizobium</taxon>
    </lineage>
</organism>
<dbReference type="SUPFAM" id="SSF53271">
    <property type="entry name" value="PRTase-like"/>
    <property type="match status" value="1"/>
</dbReference>
<comment type="similarity">
    <text evidence="1">Belongs to the ComF/GntX family.</text>
</comment>
<dbReference type="Pfam" id="PF18912">
    <property type="entry name" value="DZR_2"/>
    <property type="match status" value="1"/>
</dbReference>
<dbReference type="CDD" id="cd06223">
    <property type="entry name" value="PRTases_typeI"/>
    <property type="match status" value="1"/>
</dbReference>